<dbReference type="SUPFAM" id="SSF46689">
    <property type="entry name" value="Homeodomain-like"/>
    <property type="match status" value="1"/>
</dbReference>
<reference evidence="4 5" key="1">
    <citation type="submission" date="2020-10" db="EMBL/GenBank/DDBJ databases">
        <title>The Coptis chinensis genome and diversification of protoberbering-type alkaloids.</title>
        <authorList>
            <person name="Wang B."/>
            <person name="Shu S."/>
            <person name="Song C."/>
            <person name="Liu Y."/>
        </authorList>
    </citation>
    <scope>NUCLEOTIDE SEQUENCE [LARGE SCALE GENOMIC DNA]</scope>
    <source>
        <strain evidence="4">HL-2020</strain>
        <tissue evidence="4">Leaf</tissue>
    </source>
</reference>
<dbReference type="PANTHER" id="PTHR46993">
    <property type="entry name" value="MYB TRANSCRIPTION FACTOR"/>
    <property type="match status" value="1"/>
</dbReference>
<dbReference type="GO" id="GO:0010150">
    <property type="term" value="P:leaf senescence"/>
    <property type="evidence" value="ECO:0007669"/>
    <property type="project" value="UniProtKB-ARBA"/>
</dbReference>
<evidence type="ECO:0000313" key="5">
    <source>
        <dbReference type="Proteomes" id="UP000631114"/>
    </source>
</evidence>
<evidence type="ECO:0000256" key="2">
    <source>
        <dbReference type="SAM" id="MobiDB-lite"/>
    </source>
</evidence>
<feature type="compositionally biased region" description="Basic residues" evidence="2">
    <location>
        <begin position="468"/>
        <end position="478"/>
    </location>
</feature>
<gene>
    <name evidence="4" type="ORF">IFM89_039499</name>
</gene>
<proteinExistence type="inferred from homology"/>
<dbReference type="Gene3D" id="1.10.10.60">
    <property type="entry name" value="Homeodomain-like"/>
    <property type="match status" value="1"/>
</dbReference>
<dbReference type="CDD" id="cd11660">
    <property type="entry name" value="SANT_TRF"/>
    <property type="match status" value="1"/>
</dbReference>
<evidence type="ECO:0000256" key="1">
    <source>
        <dbReference type="ARBA" id="ARBA00034773"/>
    </source>
</evidence>
<dbReference type="AlphaFoldDB" id="A0A835GTE8"/>
<dbReference type="Proteomes" id="UP000631114">
    <property type="component" value="Unassembled WGS sequence"/>
</dbReference>
<dbReference type="PANTHER" id="PTHR46993:SF6">
    <property type="entry name" value="MYB TRANSCRIPTION FACTOR"/>
    <property type="match status" value="1"/>
</dbReference>
<protein>
    <recommendedName>
        <fullName evidence="3">Myb-like domain-containing protein</fullName>
    </recommendedName>
</protein>
<comment type="similarity">
    <text evidence="1">Belongs to the senescence regulator S40 family.</text>
</comment>
<name>A0A835GTE8_9MAGN</name>
<sequence length="618" mass="69968">MEDDMIDKRWVLEFLLRQPIEDNVINLLLPALAPTINDHRMMKTFLLRRIRSELEKGFVSEKILETLELIEELDYREGVGILDSMKEAYCAVAVECVVMFLREEPKNMKEYRKAVDRIWRGRLGDMEKGEKVSLVSSWSKDLTNVLEVAVQNVSVCEYFSKKDTRNDALKLVRVFMEEVTKEMGPSFLELLGETMCEEGTDVPVLTNTSTVNQVCGGEECSFLGHGDNLGEINGDASENDFRKMDVDSFVDNPCVTTMTYNPFQTSVCPKVNEKGKGIPQKSASNTVHEKVVELHFPDDTLIFDQVGGRQESSVDALGENLDEHHGIFSGNEISRMEVDSVEGAPHITTKKYTLVLTPESRKIQEALNSSVLDLHDMVNDPLPDALFTAATVSADLAKEKATSVHAAEHRNEVDMDRCAQPVDKECEAVHVSRASLMERNGTARTYEWEDDTIHSSSQGSPNRPHLPSPRRRLVTPLKRKPNRILTGRRKPKKWSSFEEQALIDAVKEYGRGNWSAILDNDHEIFEERTAVILVLDGHQSAPVWPAAANKFNGLETDRFGFFEEVDEEFEEEMLPPHEIVARSQCTTFSVFEGLGRTLKGRDLRRVRNAVWQKTVFLD</sequence>
<dbReference type="InterPro" id="IPR007608">
    <property type="entry name" value="Senescence_reg_S40"/>
</dbReference>
<evidence type="ECO:0000313" key="4">
    <source>
        <dbReference type="EMBL" id="KAF9587281.1"/>
    </source>
</evidence>
<feature type="region of interest" description="Disordered" evidence="2">
    <location>
        <begin position="451"/>
        <end position="478"/>
    </location>
</feature>
<dbReference type="Pfam" id="PF04520">
    <property type="entry name" value="Senescence_reg"/>
    <property type="match status" value="1"/>
</dbReference>
<keyword evidence="5" id="KW-1185">Reference proteome</keyword>
<accession>A0A835GTE8</accession>
<comment type="caution">
    <text evidence="4">The sequence shown here is derived from an EMBL/GenBank/DDBJ whole genome shotgun (WGS) entry which is preliminary data.</text>
</comment>
<dbReference type="InterPro" id="IPR009057">
    <property type="entry name" value="Homeodomain-like_sf"/>
</dbReference>
<feature type="domain" description="Myb-like" evidence="3">
    <location>
        <begin position="486"/>
        <end position="529"/>
    </location>
</feature>
<dbReference type="OrthoDB" id="608866at2759"/>
<evidence type="ECO:0000259" key="3">
    <source>
        <dbReference type="PROSITE" id="PS50090"/>
    </source>
</evidence>
<dbReference type="PROSITE" id="PS50090">
    <property type="entry name" value="MYB_LIKE"/>
    <property type="match status" value="1"/>
</dbReference>
<dbReference type="EMBL" id="JADFTS010000010">
    <property type="protein sequence ID" value="KAF9587281.1"/>
    <property type="molecule type" value="Genomic_DNA"/>
</dbReference>
<dbReference type="InterPro" id="IPR001005">
    <property type="entry name" value="SANT/Myb"/>
</dbReference>
<organism evidence="4 5">
    <name type="scientific">Coptis chinensis</name>
    <dbReference type="NCBI Taxonomy" id="261450"/>
    <lineage>
        <taxon>Eukaryota</taxon>
        <taxon>Viridiplantae</taxon>
        <taxon>Streptophyta</taxon>
        <taxon>Embryophyta</taxon>
        <taxon>Tracheophyta</taxon>
        <taxon>Spermatophyta</taxon>
        <taxon>Magnoliopsida</taxon>
        <taxon>Ranunculales</taxon>
        <taxon>Ranunculaceae</taxon>
        <taxon>Coptidoideae</taxon>
        <taxon>Coptis</taxon>
    </lineage>
</organism>